<organism evidence="1 2">
    <name type="scientific">Aureibaculum marinum</name>
    <dbReference type="NCBI Taxonomy" id="2487930"/>
    <lineage>
        <taxon>Bacteria</taxon>
        <taxon>Pseudomonadati</taxon>
        <taxon>Bacteroidota</taxon>
        <taxon>Flavobacteriia</taxon>
        <taxon>Flavobacteriales</taxon>
        <taxon>Flavobacteriaceae</taxon>
        <taxon>Aureibaculum</taxon>
    </lineage>
</organism>
<evidence type="ECO:0000313" key="2">
    <source>
        <dbReference type="Proteomes" id="UP000270856"/>
    </source>
</evidence>
<comment type="caution">
    <text evidence="1">The sequence shown here is derived from an EMBL/GenBank/DDBJ whole genome shotgun (WGS) entry which is preliminary data.</text>
</comment>
<proteinExistence type="predicted"/>
<sequence length="310" mass="35543">MFITNLFKHTIVTSIIVLFTFSSIAQQQSVSFWEKSDRLNTKRRNTIYITEAATASLTLIGIHQLWYANYDSSSFHTINDSNDWLQMDKVGHAMSAYYIGKTGMNALDWAGETKKNKLLYGATLGFGFLSIVEIFDGYSKEWGFSPSDILANATGTGLLIGQELLWDEQRILMKYSFHTTKYANQRPELLGENFLEQTLKDYNGQTYWLSGNIWSFNKESNFPRWLNVAIGYGAEGMISSNTNYFIENNITNPPQRHRQLYLSLDVDLSKINTNSKLLQTLFSTINFIKIPAPTLEISTKRSTKFHLLYF</sequence>
<dbReference type="EMBL" id="RPFJ01000001">
    <property type="protein sequence ID" value="RPE00906.1"/>
    <property type="molecule type" value="Genomic_DNA"/>
</dbReference>
<dbReference type="AlphaFoldDB" id="A0A3N4NYC2"/>
<name>A0A3N4NYC2_9FLAO</name>
<dbReference type="OrthoDB" id="9803535at2"/>
<evidence type="ECO:0000313" key="1">
    <source>
        <dbReference type="EMBL" id="RPE00906.1"/>
    </source>
</evidence>
<dbReference type="Pfam" id="PF10043">
    <property type="entry name" value="DUF2279"/>
    <property type="match status" value="1"/>
</dbReference>
<dbReference type="Proteomes" id="UP000270856">
    <property type="component" value="Unassembled WGS sequence"/>
</dbReference>
<gene>
    <name evidence="1" type="ORF">EGM88_00730</name>
</gene>
<reference evidence="1 2" key="1">
    <citation type="submission" date="2018-11" db="EMBL/GenBank/DDBJ databases">
        <title>Aureibaculum marinum gen. nov., sp. nov., a member of the family Flavobacteriaceae isolated from the Bohai Sea.</title>
        <authorList>
            <person name="Ji X."/>
        </authorList>
    </citation>
    <scope>NUCLEOTIDE SEQUENCE [LARGE SCALE GENOMIC DNA]</scope>
    <source>
        <strain evidence="1 2">BH-SD17</strain>
    </source>
</reference>
<keyword evidence="2" id="KW-1185">Reference proteome</keyword>
<protein>
    <submittedName>
        <fullName evidence="1">DUF2279 domain-containing protein</fullName>
    </submittedName>
</protein>
<dbReference type="InterPro" id="IPR018736">
    <property type="entry name" value="DUF2279_periplasmic_lipo"/>
</dbReference>
<dbReference type="RefSeq" id="WP_123895964.1">
    <property type="nucleotide sequence ID" value="NZ_RPFJ01000001.1"/>
</dbReference>
<accession>A0A3N4NYC2</accession>